<reference evidence="2 3" key="1">
    <citation type="submission" date="2024-02" db="EMBL/GenBank/DDBJ databases">
        <title>de novo genome assembly of Solanum bulbocastanum strain 11H21.</title>
        <authorList>
            <person name="Hosaka A.J."/>
        </authorList>
    </citation>
    <scope>NUCLEOTIDE SEQUENCE [LARGE SCALE GENOMIC DNA]</scope>
    <source>
        <tissue evidence="2">Young leaves</tissue>
    </source>
</reference>
<dbReference type="AlphaFoldDB" id="A0AAN8TYH9"/>
<gene>
    <name evidence="2" type="ORF">RDI58_008932</name>
</gene>
<keyword evidence="3" id="KW-1185">Reference proteome</keyword>
<evidence type="ECO:0000313" key="2">
    <source>
        <dbReference type="EMBL" id="KAK6795479.1"/>
    </source>
</evidence>
<dbReference type="EMBL" id="JBANQN010000003">
    <property type="protein sequence ID" value="KAK6795479.1"/>
    <property type="molecule type" value="Genomic_DNA"/>
</dbReference>
<name>A0AAN8TYH9_SOLBU</name>
<accession>A0AAN8TYH9</accession>
<organism evidence="2 3">
    <name type="scientific">Solanum bulbocastanum</name>
    <name type="common">Wild potato</name>
    <dbReference type="NCBI Taxonomy" id="147425"/>
    <lineage>
        <taxon>Eukaryota</taxon>
        <taxon>Viridiplantae</taxon>
        <taxon>Streptophyta</taxon>
        <taxon>Embryophyta</taxon>
        <taxon>Tracheophyta</taxon>
        <taxon>Spermatophyta</taxon>
        <taxon>Magnoliopsida</taxon>
        <taxon>eudicotyledons</taxon>
        <taxon>Gunneridae</taxon>
        <taxon>Pentapetalae</taxon>
        <taxon>asterids</taxon>
        <taxon>lamiids</taxon>
        <taxon>Solanales</taxon>
        <taxon>Solanaceae</taxon>
        <taxon>Solanoideae</taxon>
        <taxon>Solaneae</taxon>
        <taxon>Solanum</taxon>
    </lineage>
</organism>
<evidence type="ECO:0000313" key="3">
    <source>
        <dbReference type="Proteomes" id="UP001371456"/>
    </source>
</evidence>
<comment type="caution">
    <text evidence="2">The sequence shown here is derived from an EMBL/GenBank/DDBJ whole genome shotgun (WGS) entry which is preliminary data.</text>
</comment>
<protein>
    <submittedName>
        <fullName evidence="2">Uncharacterized protein</fullName>
    </submittedName>
</protein>
<feature type="chain" id="PRO_5042810369" evidence="1">
    <location>
        <begin position="25"/>
        <end position="151"/>
    </location>
</feature>
<keyword evidence="1" id="KW-0732">Signal</keyword>
<feature type="signal peptide" evidence="1">
    <location>
        <begin position="1"/>
        <end position="24"/>
    </location>
</feature>
<evidence type="ECO:0000256" key="1">
    <source>
        <dbReference type="SAM" id="SignalP"/>
    </source>
</evidence>
<sequence>MMRMRISLLALLALQLFLLKVVSVDETFGLGEVFQGINNSSEQRCGWEGCPNGSPVRIHKDDVDGKLIIDYVLMESGVEPHGDIGITAKANVHGNDVERKLMVNYALMECVAITLVGVEPHAWEDCGSVNCQSQCPIRPHPPPPPPPPSRR</sequence>
<dbReference type="Proteomes" id="UP001371456">
    <property type="component" value="Unassembled WGS sequence"/>
</dbReference>
<proteinExistence type="predicted"/>